<feature type="compositionally biased region" description="Low complexity" evidence="1">
    <location>
        <begin position="137"/>
        <end position="151"/>
    </location>
</feature>
<sequence>MHRARPDPSHGPVSPLAGPQAGFSRRILHWMCQPEPSGVHVPSVLLRWAIPVLTPWGTGPCQPPLWGHPSPVHQRGEWELGAAQGTGGDPKTPPAGPWTRVTPPDPSVETSLLLQDGMQSPSQQKEQEHVASKETSHLLPGLLSPSCSGHPALEKGRPRIRTSLSYSPRSRGADQLTGFPLVLTTSSKDQEDEEDEVCGISDPAQSWSNA</sequence>
<proteinExistence type="predicted"/>
<feature type="region of interest" description="Disordered" evidence="1">
    <location>
        <begin position="81"/>
        <end position="210"/>
    </location>
</feature>
<dbReference type="EMBL" id="LSYS01001700">
    <property type="protein sequence ID" value="OPJ87430.1"/>
    <property type="molecule type" value="Genomic_DNA"/>
</dbReference>
<evidence type="ECO:0000256" key="1">
    <source>
        <dbReference type="SAM" id="MobiDB-lite"/>
    </source>
</evidence>
<feature type="compositionally biased region" description="Polar residues" evidence="1">
    <location>
        <begin position="108"/>
        <end position="124"/>
    </location>
</feature>
<accession>A0A1V4KSN1</accession>
<name>A0A1V4KSN1_PATFA</name>
<feature type="compositionally biased region" description="Basic and acidic residues" evidence="1">
    <location>
        <begin position="125"/>
        <end position="136"/>
    </location>
</feature>
<protein>
    <submittedName>
        <fullName evidence="2">Uncharacterized protein</fullName>
    </submittedName>
</protein>
<gene>
    <name evidence="2" type="ORF">AV530_000910</name>
</gene>
<organism evidence="2 3">
    <name type="scientific">Patagioenas fasciata monilis</name>
    <dbReference type="NCBI Taxonomy" id="372326"/>
    <lineage>
        <taxon>Eukaryota</taxon>
        <taxon>Metazoa</taxon>
        <taxon>Chordata</taxon>
        <taxon>Craniata</taxon>
        <taxon>Vertebrata</taxon>
        <taxon>Euteleostomi</taxon>
        <taxon>Archelosauria</taxon>
        <taxon>Archosauria</taxon>
        <taxon>Dinosauria</taxon>
        <taxon>Saurischia</taxon>
        <taxon>Theropoda</taxon>
        <taxon>Coelurosauria</taxon>
        <taxon>Aves</taxon>
        <taxon>Neognathae</taxon>
        <taxon>Neoaves</taxon>
        <taxon>Columbimorphae</taxon>
        <taxon>Columbiformes</taxon>
        <taxon>Columbidae</taxon>
        <taxon>Patagioenas</taxon>
    </lineage>
</organism>
<keyword evidence="3" id="KW-1185">Reference proteome</keyword>
<reference evidence="2 3" key="1">
    <citation type="submission" date="2016-02" db="EMBL/GenBank/DDBJ databases">
        <title>Band-tailed pigeon sequencing and assembly.</title>
        <authorList>
            <person name="Soares A.E."/>
            <person name="Novak B.J."/>
            <person name="Rice E.S."/>
            <person name="O'Connell B."/>
            <person name="Chang D."/>
            <person name="Weber S."/>
            <person name="Shapiro B."/>
        </authorList>
    </citation>
    <scope>NUCLEOTIDE SEQUENCE [LARGE SCALE GENOMIC DNA]</scope>
    <source>
        <strain evidence="2">BTP2013</strain>
        <tissue evidence="2">Blood</tissue>
    </source>
</reference>
<dbReference type="Proteomes" id="UP000190648">
    <property type="component" value="Unassembled WGS sequence"/>
</dbReference>
<dbReference type="AlphaFoldDB" id="A0A1V4KSN1"/>
<evidence type="ECO:0000313" key="2">
    <source>
        <dbReference type="EMBL" id="OPJ87430.1"/>
    </source>
</evidence>
<comment type="caution">
    <text evidence="2">The sequence shown here is derived from an EMBL/GenBank/DDBJ whole genome shotgun (WGS) entry which is preliminary data.</text>
</comment>
<evidence type="ECO:0000313" key="3">
    <source>
        <dbReference type="Proteomes" id="UP000190648"/>
    </source>
</evidence>